<dbReference type="InterPro" id="IPR023485">
    <property type="entry name" value="Ptyr_pPase"/>
</dbReference>
<keyword evidence="1" id="KW-0059">Arsenical resistance</keyword>
<dbReference type="Proteomes" id="UP000019222">
    <property type="component" value="Chromosome"/>
</dbReference>
<protein>
    <submittedName>
        <fullName evidence="3">Protein-tyrosine phosphatase low molecular weight</fullName>
    </submittedName>
</protein>
<dbReference type="AlphaFoldDB" id="W5Y3G6"/>
<proteinExistence type="predicted"/>
<dbReference type="Gene3D" id="1.10.8.1060">
    <property type="entry name" value="Corynebacterium glutamicum thioredoxin-dependent arsenate reductase, N-terminal domain"/>
    <property type="match status" value="1"/>
</dbReference>
<evidence type="ECO:0000256" key="1">
    <source>
        <dbReference type="ARBA" id="ARBA00022849"/>
    </source>
</evidence>
<dbReference type="EMBL" id="CP004353">
    <property type="protein sequence ID" value="AHI23801.1"/>
    <property type="molecule type" value="Genomic_DNA"/>
</dbReference>
<dbReference type="HOGENOM" id="CLU_101344_1_0_11"/>
<dbReference type="PANTHER" id="PTHR43428">
    <property type="entry name" value="ARSENATE REDUCTASE"/>
    <property type="match status" value="1"/>
</dbReference>
<evidence type="ECO:0000313" key="3">
    <source>
        <dbReference type="EMBL" id="AHI23801.1"/>
    </source>
</evidence>
<dbReference type="PATRIC" id="fig|1224164.3.peg.2446"/>
<dbReference type="NCBIfam" id="NF046112">
    <property type="entry name" value="MSMEG_6209_Nter"/>
    <property type="match status" value="1"/>
</dbReference>
<gene>
    <name evidence="3" type="ORF">B843_12125</name>
</gene>
<sequence length="200" mass="21763">MIDKFAIVREDLHRRYGHAFDAATIDRIVDEAIDENKDAKIADFVPVMVERDASERLHELAESGGKGANSRKEILYVCERNAGRSQLAAALTHALAGEKVVYRSVGLHPTGGINPQVLQVLTERGIDHGFLYQKGIVPRVVHASDVVVLMGVDEVPGVPGQRTVKWDVEDPEGKDIAVVRAIADQVEGKVRGLLAELGVS</sequence>
<evidence type="ECO:0000259" key="2">
    <source>
        <dbReference type="SMART" id="SM00226"/>
    </source>
</evidence>
<dbReference type="STRING" id="1224164.B843_12125"/>
<dbReference type="KEGG" id="cvt:B843_12125"/>
<dbReference type="SMART" id="SM00226">
    <property type="entry name" value="LMWPc"/>
    <property type="match status" value="1"/>
</dbReference>
<dbReference type="RefSeq" id="WP_025253783.1">
    <property type="nucleotide sequence ID" value="NZ_CP004353.1"/>
</dbReference>
<evidence type="ECO:0000313" key="4">
    <source>
        <dbReference type="Proteomes" id="UP000019222"/>
    </source>
</evidence>
<feature type="domain" description="Phosphotyrosine protein phosphatase I" evidence="2">
    <location>
        <begin position="72"/>
        <end position="196"/>
    </location>
</feature>
<dbReference type="PANTHER" id="PTHR43428:SF1">
    <property type="entry name" value="ARSENATE REDUCTASE"/>
    <property type="match status" value="1"/>
</dbReference>
<dbReference type="Pfam" id="PF01451">
    <property type="entry name" value="LMWPc"/>
    <property type="match status" value="1"/>
</dbReference>
<reference evidence="3 4" key="1">
    <citation type="submission" date="2013-02" db="EMBL/GenBank/DDBJ databases">
        <title>The complete genome sequence of Corynebacterium vitaeruminis DSM 20294.</title>
        <authorList>
            <person name="Ruckert C."/>
            <person name="Albersmeier A."/>
            <person name="Kalinowski J."/>
        </authorList>
    </citation>
    <scope>NUCLEOTIDE SEQUENCE [LARGE SCALE GENOMIC DNA]</scope>
    <source>
        <strain evidence="4">ATCC 10234</strain>
    </source>
</reference>
<dbReference type="InterPro" id="IPR036196">
    <property type="entry name" value="Ptyr_pPase_sf"/>
</dbReference>
<dbReference type="InterPro" id="IPR048716">
    <property type="entry name" value="Phosphatase-like_N"/>
</dbReference>
<accession>W5Y3G6</accession>
<dbReference type="Gene3D" id="3.40.50.2300">
    <property type="match status" value="1"/>
</dbReference>
<dbReference type="eggNOG" id="COG0394">
    <property type="taxonomic scope" value="Bacteria"/>
</dbReference>
<name>W5Y3G6_9CORY</name>
<keyword evidence="4" id="KW-1185">Reference proteome</keyword>
<dbReference type="SUPFAM" id="SSF52788">
    <property type="entry name" value="Phosphotyrosine protein phosphatases I"/>
    <property type="match status" value="1"/>
</dbReference>
<dbReference type="Pfam" id="PF21234">
    <property type="entry name" value="Phosphatase-like_N"/>
    <property type="match status" value="1"/>
</dbReference>
<dbReference type="GO" id="GO:0046685">
    <property type="term" value="P:response to arsenic-containing substance"/>
    <property type="evidence" value="ECO:0007669"/>
    <property type="project" value="UniProtKB-KW"/>
</dbReference>
<organism evidence="3 4">
    <name type="scientific">Corynebacterium vitaeruminis DSM 20294</name>
    <dbReference type="NCBI Taxonomy" id="1224164"/>
    <lineage>
        <taxon>Bacteria</taxon>
        <taxon>Bacillati</taxon>
        <taxon>Actinomycetota</taxon>
        <taxon>Actinomycetes</taxon>
        <taxon>Mycobacteriales</taxon>
        <taxon>Corynebacteriaceae</taxon>
        <taxon>Corynebacterium</taxon>
    </lineage>
</organism>